<evidence type="ECO:0000256" key="1">
    <source>
        <dbReference type="SAM" id="Phobius"/>
    </source>
</evidence>
<evidence type="ECO:0000256" key="2">
    <source>
        <dbReference type="SAM" id="SignalP"/>
    </source>
</evidence>
<dbReference type="STRING" id="1206466.K0K8X8"/>
<protein>
    <submittedName>
        <fullName evidence="4">Transmembrane protein</fullName>
    </submittedName>
</protein>
<keyword evidence="1 4" id="KW-0812">Transmembrane</keyword>
<dbReference type="Proteomes" id="UP000009328">
    <property type="component" value="Unassembled WGS sequence"/>
</dbReference>
<reference evidence="4 5" key="1">
    <citation type="journal article" date="2012" name="Eukaryot. Cell">
        <title>Draft genome sequence of Wickerhamomyces ciferrii NRRL Y-1031 F-60-10.</title>
        <authorList>
            <person name="Schneider J."/>
            <person name="Andrea H."/>
            <person name="Blom J."/>
            <person name="Jaenicke S."/>
            <person name="Ruckert C."/>
            <person name="Schorsch C."/>
            <person name="Szczepanowski R."/>
            <person name="Farwick M."/>
            <person name="Goesmann A."/>
            <person name="Puhler A."/>
            <person name="Schaffer S."/>
            <person name="Tauch A."/>
            <person name="Kohler T."/>
            <person name="Brinkrolf K."/>
        </authorList>
    </citation>
    <scope>NUCLEOTIDE SEQUENCE [LARGE SCALE GENOMIC DNA]</scope>
    <source>
        <strain evidence="5">ATCC 14091 / BCRC 22168 / CBS 111 / JCM 3599 / NBRC 0793 / NRRL Y-1031 F-60-10</strain>
    </source>
</reference>
<dbReference type="InterPro" id="IPR009038">
    <property type="entry name" value="GOLD_dom"/>
</dbReference>
<dbReference type="EMBL" id="CAIF01000015">
    <property type="protein sequence ID" value="CCH41295.1"/>
    <property type="molecule type" value="Genomic_DNA"/>
</dbReference>
<comment type="caution">
    <text evidence="4">The sequence shown here is derived from an EMBL/GenBank/DDBJ whole genome shotgun (WGS) entry which is preliminary data.</text>
</comment>
<keyword evidence="2" id="KW-0732">Signal</keyword>
<keyword evidence="1" id="KW-0472">Membrane</keyword>
<keyword evidence="5" id="KW-1185">Reference proteome</keyword>
<proteinExistence type="predicted"/>
<organism evidence="4 5">
    <name type="scientific">Wickerhamomyces ciferrii (strain ATCC 14091 / BCRC 22168 / CBS 111 / JCM 3599 / NBRC 0793 / NRRL Y-1031 F-60-10)</name>
    <name type="common">Yeast</name>
    <name type="synonym">Pichia ciferrii</name>
    <dbReference type="NCBI Taxonomy" id="1206466"/>
    <lineage>
        <taxon>Eukaryota</taxon>
        <taxon>Fungi</taxon>
        <taxon>Dikarya</taxon>
        <taxon>Ascomycota</taxon>
        <taxon>Saccharomycotina</taxon>
        <taxon>Saccharomycetes</taxon>
        <taxon>Phaffomycetales</taxon>
        <taxon>Wickerhamomycetaceae</taxon>
        <taxon>Wickerhamomyces</taxon>
    </lineage>
</organism>
<name>K0K8X8_WICCF</name>
<evidence type="ECO:0000259" key="3">
    <source>
        <dbReference type="SMART" id="SM01190"/>
    </source>
</evidence>
<gene>
    <name evidence="4" type="ORF">BN7_832</name>
</gene>
<keyword evidence="1" id="KW-1133">Transmembrane helix</keyword>
<sequence>MIMIFRLIFLLTMICGLVQSLGFYLDPIKQREIKNPKDLEKAYTCFRYELENEITIIEILNGGEITNQKLNLLVKDQNGNILRKKDVNLNTKMVLKPDSNSIVDICSINIVSDASWSNKGIAREMSLTVDVLNSNPKINFKEKKDLDQKLSNINQIMVEDVERSLIKFEKDMKHLIKREHQLRDLNELIFAKTLYVVLAGTIIFAISQLVIFLNLRRFANLFW</sequence>
<feature type="transmembrane region" description="Helical" evidence="1">
    <location>
        <begin position="194"/>
        <end position="215"/>
    </location>
</feature>
<accession>K0K8X8</accession>
<feature type="signal peptide" evidence="2">
    <location>
        <begin position="1"/>
        <end position="20"/>
    </location>
</feature>
<dbReference type="InParanoid" id="K0K8X8"/>
<dbReference type="SMART" id="SM01190">
    <property type="entry name" value="EMP24_GP25L"/>
    <property type="match status" value="1"/>
</dbReference>
<dbReference type="AlphaFoldDB" id="K0K8X8"/>
<feature type="domain" description="GOLD" evidence="3">
    <location>
        <begin position="20"/>
        <end position="220"/>
    </location>
</feature>
<evidence type="ECO:0000313" key="5">
    <source>
        <dbReference type="Proteomes" id="UP000009328"/>
    </source>
</evidence>
<feature type="chain" id="PRO_5003837320" evidence="2">
    <location>
        <begin position="21"/>
        <end position="223"/>
    </location>
</feature>
<dbReference type="Pfam" id="PF01105">
    <property type="entry name" value="EMP24_GP25L"/>
    <property type="match status" value="1"/>
</dbReference>
<dbReference type="HOGENOM" id="CLU_1240979_0_0_1"/>
<evidence type="ECO:0000313" key="4">
    <source>
        <dbReference type="EMBL" id="CCH41295.1"/>
    </source>
</evidence>